<comment type="subcellular location">
    <subcellularLocation>
        <location evidence="1">Cell membrane</location>
        <topology evidence="1">Multi-pass membrane protein</topology>
    </subcellularLocation>
</comment>
<feature type="transmembrane region" description="Helical" evidence="6">
    <location>
        <begin position="55"/>
        <end position="81"/>
    </location>
</feature>
<organism evidence="7 8">
    <name type="scientific">Acinetobacter proteolyticus</name>
    <dbReference type="NCBI Taxonomy" id="1776741"/>
    <lineage>
        <taxon>Bacteria</taxon>
        <taxon>Pseudomonadati</taxon>
        <taxon>Pseudomonadota</taxon>
        <taxon>Gammaproteobacteria</taxon>
        <taxon>Moraxellales</taxon>
        <taxon>Moraxellaceae</taxon>
        <taxon>Acinetobacter</taxon>
    </lineage>
</organism>
<name>A0A653K3M8_9GAMM</name>
<evidence type="ECO:0000313" key="8">
    <source>
        <dbReference type="Proteomes" id="UP000430404"/>
    </source>
</evidence>
<dbReference type="GO" id="GO:0005886">
    <property type="term" value="C:plasma membrane"/>
    <property type="evidence" value="ECO:0007669"/>
    <property type="project" value="UniProtKB-SubCell"/>
</dbReference>
<dbReference type="Proteomes" id="UP000430404">
    <property type="component" value="Unassembled WGS sequence"/>
</dbReference>
<feature type="transmembrane region" description="Helical" evidence="6">
    <location>
        <begin position="203"/>
        <end position="222"/>
    </location>
</feature>
<evidence type="ECO:0000256" key="4">
    <source>
        <dbReference type="ARBA" id="ARBA00022989"/>
    </source>
</evidence>
<feature type="transmembrane region" description="Helical" evidence="6">
    <location>
        <begin position="26"/>
        <end position="48"/>
    </location>
</feature>
<feature type="transmembrane region" description="Helical" evidence="6">
    <location>
        <begin position="168"/>
        <end position="191"/>
    </location>
</feature>
<sequence length="224" mass="24250">MVKKKTIKDRIVDVGRALLMELSVIFAFWCVSILFVLTPGADWAYVILAGIKGKFILNAVTGLVFGHLMAILCVAAGVGALVQHYPILLTAMTIIGACYLLWMGINLFIHPATISTETDTMQSLDSAGSWWIKGVGISGLNPKVLLLFFALLPPFIHPQMAFSPTVQIILLGLIHLISCAVVYMFVGLAAKKLLRSRPRAVKAVSRISGGLMMLIAAILFIGQI</sequence>
<dbReference type="InterPro" id="IPR001123">
    <property type="entry name" value="LeuE-type"/>
</dbReference>
<accession>A0A653K3M8</accession>
<gene>
    <name evidence="7" type="ORF">ACI8B_180293</name>
</gene>
<protein>
    <recommendedName>
        <fullName evidence="9">LysE family translocator</fullName>
    </recommendedName>
</protein>
<dbReference type="PANTHER" id="PTHR30086:SF20">
    <property type="entry name" value="ARGININE EXPORTER PROTEIN ARGO-RELATED"/>
    <property type="match status" value="1"/>
</dbReference>
<proteinExistence type="predicted"/>
<keyword evidence="2" id="KW-1003">Cell membrane</keyword>
<dbReference type="GO" id="GO:0015171">
    <property type="term" value="F:amino acid transmembrane transporter activity"/>
    <property type="evidence" value="ECO:0007669"/>
    <property type="project" value="TreeGrafter"/>
</dbReference>
<reference evidence="7 8" key="1">
    <citation type="submission" date="2019-10" db="EMBL/GenBank/DDBJ databases">
        <authorList>
            <person name="Karimi E."/>
        </authorList>
    </citation>
    <scope>NUCLEOTIDE SEQUENCE [LARGE SCALE GENOMIC DNA]</scope>
    <source>
        <strain evidence="7">Acinetobacter sp. 8BE</strain>
    </source>
</reference>
<keyword evidence="4 6" id="KW-1133">Transmembrane helix</keyword>
<evidence type="ECO:0000256" key="5">
    <source>
        <dbReference type="ARBA" id="ARBA00023136"/>
    </source>
</evidence>
<feature type="transmembrane region" description="Helical" evidence="6">
    <location>
        <begin position="130"/>
        <end position="156"/>
    </location>
</feature>
<evidence type="ECO:0000313" key="7">
    <source>
        <dbReference type="EMBL" id="VXA54831.1"/>
    </source>
</evidence>
<evidence type="ECO:0000256" key="1">
    <source>
        <dbReference type="ARBA" id="ARBA00004651"/>
    </source>
</evidence>
<dbReference type="EMBL" id="CABWKZ010000010">
    <property type="protein sequence ID" value="VXA54831.1"/>
    <property type="molecule type" value="Genomic_DNA"/>
</dbReference>
<dbReference type="AlphaFoldDB" id="A0A653K3M8"/>
<evidence type="ECO:0008006" key="9">
    <source>
        <dbReference type="Google" id="ProtNLM"/>
    </source>
</evidence>
<keyword evidence="5 6" id="KW-0472">Membrane</keyword>
<evidence type="ECO:0000256" key="6">
    <source>
        <dbReference type="SAM" id="Phobius"/>
    </source>
</evidence>
<evidence type="ECO:0000256" key="3">
    <source>
        <dbReference type="ARBA" id="ARBA00022692"/>
    </source>
</evidence>
<feature type="transmembrane region" description="Helical" evidence="6">
    <location>
        <begin position="87"/>
        <end position="109"/>
    </location>
</feature>
<keyword evidence="3 6" id="KW-0812">Transmembrane</keyword>
<dbReference type="PANTHER" id="PTHR30086">
    <property type="entry name" value="ARGININE EXPORTER PROTEIN ARGO"/>
    <property type="match status" value="1"/>
</dbReference>
<dbReference type="Pfam" id="PF01810">
    <property type="entry name" value="LysE"/>
    <property type="match status" value="1"/>
</dbReference>
<evidence type="ECO:0000256" key="2">
    <source>
        <dbReference type="ARBA" id="ARBA00022475"/>
    </source>
</evidence>